<dbReference type="Proteomes" id="UP000762676">
    <property type="component" value="Unassembled WGS sequence"/>
</dbReference>
<keyword evidence="2" id="KW-1185">Reference proteome</keyword>
<dbReference type="PANTHER" id="PTHR46472">
    <property type="entry name" value="NUCLEOREDOXIN"/>
    <property type="match status" value="1"/>
</dbReference>
<proteinExistence type="predicted"/>
<sequence length="117" mass="12917">MTDGVAVSVVVHVLAERAGVEQDKRKLSRKFGVHGIPRLVLLDGETGRVITRDGFDRLQEDNRGSAFPWRRKPLADVIKGTLLKPVEGSETPEQVEAASVLESNKIVGFYFSAQWVS</sequence>
<evidence type="ECO:0000313" key="2">
    <source>
        <dbReference type="Proteomes" id="UP000762676"/>
    </source>
</evidence>
<dbReference type="PANTHER" id="PTHR46472:SF1">
    <property type="entry name" value="NUCLEOREDOXIN"/>
    <property type="match status" value="1"/>
</dbReference>
<dbReference type="AlphaFoldDB" id="A0AAV4K2N4"/>
<comment type="caution">
    <text evidence="1">The sequence shown here is derived from an EMBL/GenBank/DDBJ whole genome shotgun (WGS) entry which is preliminary data.</text>
</comment>
<dbReference type="Gene3D" id="3.40.30.10">
    <property type="entry name" value="Glutaredoxin"/>
    <property type="match status" value="1"/>
</dbReference>
<evidence type="ECO:0000313" key="1">
    <source>
        <dbReference type="EMBL" id="GFS27982.1"/>
    </source>
</evidence>
<dbReference type="GO" id="GO:0030178">
    <property type="term" value="P:negative regulation of Wnt signaling pathway"/>
    <property type="evidence" value="ECO:0007669"/>
    <property type="project" value="TreeGrafter"/>
</dbReference>
<dbReference type="GO" id="GO:0004791">
    <property type="term" value="F:thioredoxin-disulfide reductase (NADPH) activity"/>
    <property type="evidence" value="ECO:0007669"/>
    <property type="project" value="TreeGrafter"/>
</dbReference>
<organism evidence="1 2">
    <name type="scientific">Elysia marginata</name>
    <dbReference type="NCBI Taxonomy" id="1093978"/>
    <lineage>
        <taxon>Eukaryota</taxon>
        <taxon>Metazoa</taxon>
        <taxon>Spiralia</taxon>
        <taxon>Lophotrochozoa</taxon>
        <taxon>Mollusca</taxon>
        <taxon>Gastropoda</taxon>
        <taxon>Heterobranchia</taxon>
        <taxon>Euthyneura</taxon>
        <taxon>Panpulmonata</taxon>
        <taxon>Sacoglossa</taxon>
        <taxon>Placobranchoidea</taxon>
        <taxon>Plakobranchidae</taxon>
        <taxon>Elysia</taxon>
    </lineage>
</organism>
<reference evidence="1 2" key="1">
    <citation type="journal article" date="2021" name="Elife">
        <title>Chloroplast acquisition without the gene transfer in kleptoplastic sea slugs, Plakobranchus ocellatus.</title>
        <authorList>
            <person name="Maeda T."/>
            <person name="Takahashi S."/>
            <person name="Yoshida T."/>
            <person name="Shimamura S."/>
            <person name="Takaki Y."/>
            <person name="Nagai Y."/>
            <person name="Toyoda A."/>
            <person name="Suzuki Y."/>
            <person name="Arimoto A."/>
            <person name="Ishii H."/>
            <person name="Satoh N."/>
            <person name="Nishiyama T."/>
            <person name="Hasebe M."/>
            <person name="Maruyama T."/>
            <person name="Minagawa J."/>
            <person name="Obokata J."/>
            <person name="Shigenobu S."/>
        </authorList>
    </citation>
    <scope>NUCLEOTIDE SEQUENCE [LARGE SCALE GENOMIC DNA]</scope>
</reference>
<dbReference type="EMBL" id="BMAT01010593">
    <property type="protein sequence ID" value="GFS27982.1"/>
    <property type="molecule type" value="Genomic_DNA"/>
</dbReference>
<dbReference type="GO" id="GO:0005634">
    <property type="term" value="C:nucleus"/>
    <property type="evidence" value="ECO:0007669"/>
    <property type="project" value="TreeGrafter"/>
</dbReference>
<protein>
    <submittedName>
        <fullName evidence="1">Nucleoredoxin-like</fullName>
    </submittedName>
</protein>
<name>A0AAV4K2N4_9GAST</name>
<gene>
    <name evidence="1" type="ORF">ElyMa_005323700</name>
</gene>
<dbReference type="GO" id="GO:0031397">
    <property type="term" value="P:negative regulation of protein ubiquitination"/>
    <property type="evidence" value="ECO:0007669"/>
    <property type="project" value="TreeGrafter"/>
</dbReference>
<accession>A0AAV4K2N4</accession>